<name>A0A1U7LMV7_NEOID</name>
<dbReference type="Pfam" id="PF02201">
    <property type="entry name" value="SWIB"/>
    <property type="match status" value="1"/>
</dbReference>
<dbReference type="SMART" id="SM00151">
    <property type="entry name" value="SWIB"/>
    <property type="match status" value="1"/>
</dbReference>
<dbReference type="Gene3D" id="1.10.245.10">
    <property type="entry name" value="SWIB/MDM2 domain"/>
    <property type="match status" value="1"/>
</dbReference>
<evidence type="ECO:0000259" key="2">
    <source>
        <dbReference type="PROSITE" id="PS51925"/>
    </source>
</evidence>
<dbReference type="InterPro" id="IPR003121">
    <property type="entry name" value="SWIB_MDM2_domain"/>
</dbReference>
<accession>A0A1U7LMV7</accession>
<comment type="caution">
    <text evidence="3">The sequence shown here is derived from an EMBL/GenBank/DDBJ whole genome shotgun (WGS) entry which is preliminary data.</text>
</comment>
<gene>
    <name evidence="3" type="ORF">NEOLI_002210</name>
</gene>
<organism evidence="3 4">
    <name type="scientific">Neolecta irregularis (strain DAH-3)</name>
    <dbReference type="NCBI Taxonomy" id="1198029"/>
    <lineage>
        <taxon>Eukaryota</taxon>
        <taxon>Fungi</taxon>
        <taxon>Dikarya</taxon>
        <taxon>Ascomycota</taxon>
        <taxon>Taphrinomycotina</taxon>
        <taxon>Neolectales</taxon>
        <taxon>Neolectaceae</taxon>
        <taxon>Neolecta</taxon>
    </lineage>
</organism>
<dbReference type="InterPro" id="IPR019835">
    <property type="entry name" value="SWIB_domain"/>
</dbReference>
<evidence type="ECO:0000313" key="3">
    <source>
        <dbReference type="EMBL" id="OLL23977.1"/>
    </source>
</evidence>
<dbReference type="InterPro" id="IPR036885">
    <property type="entry name" value="SWIB_MDM2_dom_sf"/>
</dbReference>
<dbReference type="SUPFAM" id="SSF47592">
    <property type="entry name" value="SWIB/MDM2 domain"/>
    <property type="match status" value="1"/>
</dbReference>
<sequence>MNPVQMRPQHAMPGMPMNPLHPHAQAMLQQNTHAMNPQIPQHSPQQSRKRMAPGPPVADPASAALNAHRRRKPMEKTIQKKIEAIVPDAKLYTELRDMEQKIDAVVLRRKFDVQDALERLTRVKKTLRLWISNTAMDQPWEVGSNFDDAYDFNIGQIPSFKLRIEGMLLDETPEGQPRPKFSSYLHSLRVEFMRPEIYPEGNVIEWSRNSGGQPFDCFEAKRKSDMDVPTKIILRFNQFPEKYKLSPILVQILDIQEETRAGVTTAVWNYIKFHNLQDPDDKRLINCDVNLQQAFAVNKIAFSRISEALKAHLQVIDPVMIDYVVKVNTESHKLEHPIDVDIEVEDPDRAKMVALLNSITKNQEITAIDDEISTILQKLNSSKVKRDFLTQFSSNPAEFIKRWITSQSKDLSIIMGDHGLGTQDQRRSGFFRENWLQESVFHYLSALDARRQQQQMQQRR</sequence>
<dbReference type="Proteomes" id="UP000186594">
    <property type="component" value="Unassembled WGS sequence"/>
</dbReference>
<dbReference type="PANTHER" id="PTHR13844">
    <property type="entry name" value="SWI/SNF-RELATED MATRIX-ASSOCIATED ACTIN-DEPENDENT REGULATOR OF CHROMATIN SUBFAMILY D"/>
    <property type="match status" value="1"/>
</dbReference>
<protein>
    <submittedName>
        <fullName evidence="3">SWI/SNF and RSC complexes subunit ssr3</fullName>
    </submittedName>
</protein>
<feature type="region of interest" description="Disordered" evidence="1">
    <location>
        <begin position="36"/>
        <end position="73"/>
    </location>
</feature>
<evidence type="ECO:0000313" key="4">
    <source>
        <dbReference type="Proteomes" id="UP000186594"/>
    </source>
</evidence>
<feature type="domain" description="DM2" evidence="2">
    <location>
        <begin position="238"/>
        <end position="315"/>
    </location>
</feature>
<dbReference type="PROSITE" id="PS51925">
    <property type="entry name" value="SWIB_MDM2"/>
    <property type="match status" value="1"/>
</dbReference>
<dbReference type="OrthoDB" id="10263741at2759"/>
<feature type="region of interest" description="Disordered" evidence="1">
    <location>
        <begin position="1"/>
        <end position="21"/>
    </location>
</feature>
<dbReference type="STRING" id="1198029.A0A1U7LMV7"/>
<keyword evidence="4" id="KW-1185">Reference proteome</keyword>
<proteinExistence type="predicted"/>
<evidence type="ECO:0000256" key="1">
    <source>
        <dbReference type="SAM" id="MobiDB-lite"/>
    </source>
</evidence>
<dbReference type="EMBL" id="LXFE01001045">
    <property type="protein sequence ID" value="OLL23977.1"/>
    <property type="molecule type" value="Genomic_DNA"/>
</dbReference>
<dbReference type="AlphaFoldDB" id="A0A1U7LMV7"/>
<dbReference type="CDD" id="cd10568">
    <property type="entry name" value="SWIB_like"/>
    <property type="match status" value="1"/>
</dbReference>
<feature type="compositionally biased region" description="Polar residues" evidence="1">
    <location>
        <begin position="36"/>
        <end position="46"/>
    </location>
</feature>
<reference evidence="3 4" key="1">
    <citation type="submission" date="2016-04" db="EMBL/GenBank/DDBJ databases">
        <title>Evolutionary innovation and constraint leading to complex multicellularity in the Ascomycota.</title>
        <authorList>
            <person name="Cisse O."/>
            <person name="Nguyen A."/>
            <person name="Hewitt D.A."/>
            <person name="Jedd G."/>
            <person name="Stajich J.E."/>
        </authorList>
    </citation>
    <scope>NUCLEOTIDE SEQUENCE [LARGE SCALE GENOMIC DNA]</scope>
    <source>
        <strain evidence="3 4">DAH-3</strain>
    </source>
</reference>
<dbReference type="OMA" id="NFRCNEP"/>